<dbReference type="SUPFAM" id="SSF75304">
    <property type="entry name" value="Amidase signature (AS) enzymes"/>
    <property type="match status" value="1"/>
</dbReference>
<keyword evidence="4" id="KW-0378">Hydrolase</keyword>
<reference evidence="5" key="1">
    <citation type="submission" date="2016-10" db="EMBL/GenBank/DDBJ databases">
        <authorList>
            <person name="Varghese N."/>
            <person name="Submissions S."/>
        </authorList>
    </citation>
    <scope>NUCLEOTIDE SEQUENCE [LARGE SCALE GENOMIC DNA]</scope>
    <source>
        <strain evidence="5">CGMCC 4.3516</strain>
    </source>
</reference>
<dbReference type="EMBL" id="FNAD01000001">
    <property type="protein sequence ID" value="SDD03733.1"/>
    <property type="molecule type" value="Genomic_DNA"/>
</dbReference>
<dbReference type="InterPro" id="IPR023631">
    <property type="entry name" value="Amidase_dom"/>
</dbReference>
<dbReference type="Proteomes" id="UP000198949">
    <property type="component" value="Unassembled WGS sequence"/>
</dbReference>
<dbReference type="Pfam" id="PF21986">
    <property type="entry name" value="AH_C"/>
    <property type="match status" value="1"/>
</dbReference>
<dbReference type="STRING" id="58114.SAMN05216270_101481"/>
<dbReference type="InterPro" id="IPR053844">
    <property type="entry name" value="AH_C"/>
</dbReference>
<name>A0A1G6RH76_9ACTN</name>
<feature type="domain" description="Amidase" evidence="2">
    <location>
        <begin position="34"/>
        <end position="436"/>
    </location>
</feature>
<dbReference type="PANTHER" id="PTHR11895:SF169">
    <property type="entry name" value="GLUTAMYL-TRNA(GLN) AMIDOTRANSFERASE"/>
    <property type="match status" value="1"/>
</dbReference>
<dbReference type="Gene3D" id="1.20.58.1700">
    <property type="match status" value="1"/>
</dbReference>
<evidence type="ECO:0000313" key="5">
    <source>
        <dbReference type="Proteomes" id="UP000198949"/>
    </source>
</evidence>
<organism evidence="4 5">
    <name type="scientific">Glycomyces harbinensis</name>
    <dbReference type="NCBI Taxonomy" id="58114"/>
    <lineage>
        <taxon>Bacteria</taxon>
        <taxon>Bacillati</taxon>
        <taxon>Actinomycetota</taxon>
        <taxon>Actinomycetes</taxon>
        <taxon>Glycomycetales</taxon>
        <taxon>Glycomycetaceae</taxon>
        <taxon>Glycomyces</taxon>
    </lineage>
</organism>
<dbReference type="InterPro" id="IPR000120">
    <property type="entry name" value="Amidase"/>
</dbReference>
<evidence type="ECO:0000259" key="3">
    <source>
        <dbReference type="Pfam" id="PF21986"/>
    </source>
</evidence>
<dbReference type="PANTHER" id="PTHR11895">
    <property type="entry name" value="TRANSAMIDASE"/>
    <property type="match status" value="1"/>
</dbReference>
<dbReference type="Gene3D" id="3.90.1300.10">
    <property type="entry name" value="Amidase signature (AS) domain"/>
    <property type="match status" value="1"/>
</dbReference>
<dbReference type="Pfam" id="PF01425">
    <property type="entry name" value="Amidase"/>
    <property type="match status" value="1"/>
</dbReference>
<dbReference type="NCBIfam" id="TIGR02713">
    <property type="entry name" value="allophanate_hyd"/>
    <property type="match status" value="1"/>
</dbReference>
<dbReference type="AlphaFoldDB" id="A0A1G6RH76"/>
<feature type="region of interest" description="Disordered" evidence="1">
    <location>
        <begin position="1"/>
        <end position="26"/>
    </location>
</feature>
<protein>
    <submittedName>
        <fullName evidence="4">Allophanate hydrolase</fullName>
    </submittedName>
</protein>
<keyword evidence="5" id="KW-1185">Reference proteome</keyword>
<evidence type="ECO:0000256" key="1">
    <source>
        <dbReference type="SAM" id="MobiDB-lite"/>
    </source>
</evidence>
<proteinExistence type="predicted"/>
<dbReference type="GO" id="GO:0016787">
    <property type="term" value="F:hydrolase activity"/>
    <property type="evidence" value="ECO:0007669"/>
    <property type="project" value="UniProtKB-KW"/>
</dbReference>
<sequence length="582" mass="59128">MNHNSIDAAHGTAAAGTSPAAGPGARRPAVAARVEAAYRRIAEVDRPEIWIALRDKDHALAEAEAVESRLAAGEDLPLAGRLVAVKDNIDVAALPTTAACPSFAYTPDRDATAVARLRAAGAIVLGKTNLDQFATGLVGTRSPYGPVRSAADPALISGGSSSGSAVAVALGITDLALGTDTAGSGRVPAALNGLIGIKASLGLIPVDGVVPACPSYDCLTVFAPDLGAATEAMRIMSGPCETDPASRPWPTDLPLAAPPNARVAVPRAAALAGLDPDFLPLWEAALATFRTAGVELVPIDVQPLLDAALLLYEGALIAERHAAFGAHIDAWPADADPTVAQIVAGAGKFTAADLVADQQALRAAQQHAAVLLTGFDALVLPTAPLHPTLADVAADPIGVNAAMGTYTNFVNLLDMAAVALPAGNAGTKGFGISVIVPAFHDQIAIDLAARAAGEPPALFAPAEAELVVFGAHLTGFPLNHQLTDLGARLAGEVATAPAYRMYELATEPPKPLVVRSGDGASLPGERWLLSPAALGRFLAALPAPMTLGKVELADGTWATGFVANEPAGEDITAVGGWRARRA</sequence>
<feature type="compositionally biased region" description="Low complexity" evidence="1">
    <location>
        <begin position="8"/>
        <end position="26"/>
    </location>
</feature>
<evidence type="ECO:0000259" key="2">
    <source>
        <dbReference type="Pfam" id="PF01425"/>
    </source>
</evidence>
<feature type="domain" description="Allophanate hydrolase C-terminal" evidence="3">
    <location>
        <begin position="465"/>
        <end position="579"/>
    </location>
</feature>
<accession>A0A1G6RH76</accession>
<dbReference type="NCBIfam" id="NF006043">
    <property type="entry name" value="PRK08186.1"/>
    <property type="match status" value="1"/>
</dbReference>
<dbReference type="InterPro" id="IPR036928">
    <property type="entry name" value="AS_sf"/>
</dbReference>
<dbReference type="InterPro" id="IPR014085">
    <property type="entry name" value="Allophanate_hydrolase"/>
</dbReference>
<gene>
    <name evidence="4" type="ORF">SAMN05216270_101481</name>
</gene>
<dbReference type="Gene3D" id="3.10.490.10">
    <property type="entry name" value="Gamma-glutamyl cyclotransferase-like"/>
    <property type="match status" value="1"/>
</dbReference>
<evidence type="ECO:0000313" key="4">
    <source>
        <dbReference type="EMBL" id="SDD03733.1"/>
    </source>
</evidence>